<proteinExistence type="predicted"/>
<dbReference type="InterPro" id="IPR038765">
    <property type="entry name" value="Papain-like_cys_pep_sf"/>
</dbReference>
<dbReference type="EMBL" id="MN739318">
    <property type="protein sequence ID" value="QHS98565.1"/>
    <property type="molecule type" value="Genomic_DNA"/>
</dbReference>
<evidence type="ECO:0000313" key="1">
    <source>
        <dbReference type="EMBL" id="QHS98565.1"/>
    </source>
</evidence>
<dbReference type="SUPFAM" id="SSF54001">
    <property type="entry name" value="Cysteine proteinases"/>
    <property type="match status" value="1"/>
</dbReference>
<dbReference type="AlphaFoldDB" id="A0A6C0C1K3"/>
<name>A0A6C0C1K3_9ZZZZ</name>
<accession>A0A6C0C1K3</accession>
<protein>
    <recommendedName>
        <fullName evidence="2">Peptidase</fullName>
    </recommendedName>
</protein>
<dbReference type="Gene3D" id="3.90.1720.10">
    <property type="entry name" value="endopeptidase domain like (from Nostoc punctiforme)"/>
    <property type="match status" value="1"/>
</dbReference>
<sequence>MTDLQTGDLLLFVSDSSSWFFRSLSNMISWGTHSNYTHIAMVLRDPVFSDMPPLKGLYVWESSWEGKPDPQDGKIKLGVQITPLQEILEAYKDKGHVFLRKLKRNLHHHCPTCCQTVDHLFTKEKLEEIHTIVYDKPYDIVPRDWIEAFFHIDSAPQKTSRFWCAALVGYIYTKVGILKPETDWSILTPNDFSLSGENLDFKNGNVLEDVIKKIE</sequence>
<reference evidence="1" key="1">
    <citation type="journal article" date="2020" name="Nature">
        <title>Giant virus diversity and host interactions through global metagenomics.</title>
        <authorList>
            <person name="Schulz F."/>
            <person name="Roux S."/>
            <person name="Paez-Espino D."/>
            <person name="Jungbluth S."/>
            <person name="Walsh D.A."/>
            <person name="Denef V.J."/>
            <person name="McMahon K.D."/>
            <person name="Konstantinidis K.T."/>
            <person name="Eloe-Fadrosh E.A."/>
            <person name="Kyrpides N.C."/>
            <person name="Woyke T."/>
        </authorList>
    </citation>
    <scope>NUCLEOTIDE SEQUENCE</scope>
    <source>
        <strain evidence="1">GVMAG-M-3300020185-18</strain>
    </source>
</reference>
<evidence type="ECO:0008006" key="2">
    <source>
        <dbReference type="Google" id="ProtNLM"/>
    </source>
</evidence>
<organism evidence="1">
    <name type="scientific">viral metagenome</name>
    <dbReference type="NCBI Taxonomy" id="1070528"/>
    <lineage>
        <taxon>unclassified sequences</taxon>
        <taxon>metagenomes</taxon>
        <taxon>organismal metagenomes</taxon>
    </lineage>
</organism>